<gene>
    <name evidence="2" type="ORF">BJG266_LOCUS9685</name>
    <name evidence="3" type="ORF">QVE165_LOCUS16120</name>
    <name evidence="4" type="ORF">QVE165_LOCUS23445</name>
</gene>
<feature type="signal peptide" evidence="1">
    <location>
        <begin position="1"/>
        <end position="20"/>
    </location>
</feature>
<name>A0A814IGC8_9BILA</name>
<evidence type="ECO:0000313" key="3">
    <source>
        <dbReference type="EMBL" id="CAF1023171.1"/>
    </source>
</evidence>
<dbReference type="EMBL" id="CAJNOI010000032">
    <property type="protein sequence ID" value="CAF0885956.1"/>
    <property type="molecule type" value="Genomic_DNA"/>
</dbReference>
<comment type="caution">
    <text evidence="3">The sequence shown here is derived from an EMBL/GenBank/DDBJ whole genome shotgun (WGS) entry which is preliminary data.</text>
</comment>
<evidence type="ECO:0000313" key="4">
    <source>
        <dbReference type="EMBL" id="CAF1158977.1"/>
    </source>
</evidence>
<evidence type="ECO:0000313" key="5">
    <source>
        <dbReference type="Proteomes" id="UP000663832"/>
    </source>
</evidence>
<keyword evidence="1" id="KW-0732">Signal</keyword>
<proteinExistence type="predicted"/>
<dbReference type="EMBL" id="CAJNOM010000089">
    <property type="protein sequence ID" value="CAF1023171.1"/>
    <property type="molecule type" value="Genomic_DNA"/>
</dbReference>
<organism evidence="3 5">
    <name type="scientific">Adineta steineri</name>
    <dbReference type="NCBI Taxonomy" id="433720"/>
    <lineage>
        <taxon>Eukaryota</taxon>
        <taxon>Metazoa</taxon>
        <taxon>Spiralia</taxon>
        <taxon>Gnathifera</taxon>
        <taxon>Rotifera</taxon>
        <taxon>Eurotatoria</taxon>
        <taxon>Bdelloidea</taxon>
        <taxon>Adinetida</taxon>
        <taxon>Adinetidae</taxon>
        <taxon>Adineta</taxon>
    </lineage>
</organism>
<dbReference type="EMBL" id="CAJNOM010000159">
    <property type="protein sequence ID" value="CAF1158977.1"/>
    <property type="molecule type" value="Genomic_DNA"/>
</dbReference>
<sequence length="92" mass="11089">MICNIVRLLIFTLLVNIIFGFSTTSNDNRRLYQLLKQRSAENDNEYVWFTRDIHQRINDEEMKANENDLFHPKISNNIKHQKYPNVKNSIYE</sequence>
<dbReference type="Proteomes" id="UP000663877">
    <property type="component" value="Unassembled WGS sequence"/>
</dbReference>
<dbReference type="Proteomes" id="UP000663832">
    <property type="component" value="Unassembled WGS sequence"/>
</dbReference>
<feature type="chain" id="PRO_5035684494" evidence="1">
    <location>
        <begin position="21"/>
        <end position="92"/>
    </location>
</feature>
<keyword evidence="5" id="KW-1185">Reference proteome</keyword>
<evidence type="ECO:0000313" key="2">
    <source>
        <dbReference type="EMBL" id="CAF0885956.1"/>
    </source>
</evidence>
<evidence type="ECO:0000256" key="1">
    <source>
        <dbReference type="SAM" id="SignalP"/>
    </source>
</evidence>
<dbReference type="AlphaFoldDB" id="A0A814IGC8"/>
<protein>
    <submittedName>
        <fullName evidence="3">Uncharacterized protein</fullName>
    </submittedName>
</protein>
<dbReference type="OrthoDB" id="9979706at2759"/>
<reference evidence="3" key="1">
    <citation type="submission" date="2021-02" db="EMBL/GenBank/DDBJ databases">
        <authorList>
            <person name="Nowell W R."/>
        </authorList>
    </citation>
    <scope>NUCLEOTIDE SEQUENCE</scope>
</reference>
<accession>A0A814IGC8</accession>